<comment type="caution">
    <text evidence="2">The sequence shown here is derived from an EMBL/GenBank/DDBJ whole genome shotgun (WGS) entry which is preliminary data.</text>
</comment>
<dbReference type="PATRIC" id="fig|754436.4.peg.2591"/>
<evidence type="ECO:0000313" key="2">
    <source>
        <dbReference type="EMBL" id="KLV00424.1"/>
    </source>
</evidence>
<gene>
    <name evidence="2" type="ORF">ABT58_12205</name>
</gene>
<dbReference type="InterPro" id="IPR054254">
    <property type="entry name" value="DUF6985"/>
</dbReference>
<proteinExistence type="predicted"/>
<evidence type="ECO:0000313" key="3">
    <source>
        <dbReference type="Proteomes" id="UP000036426"/>
    </source>
</evidence>
<keyword evidence="3" id="KW-1185">Reference proteome</keyword>
<dbReference type="RefSeq" id="WP_047874690.1">
    <property type="nucleotide sequence ID" value="NZ_BMYC01000004.1"/>
</dbReference>
<dbReference type="OrthoDB" id="6262842at2"/>
<dbReference type="Pfam" id="PF22481">
    <property type="entry name" value="DUF6985"/>
    <property type="match status" value="1"/>
</dbReference>
<sequence length="154" mass="17532">MNIDLSKYKPDEYGTYLIPFHSVLLEAEVELIIPSDNGHVENWQLQIVEKFLQKEEQLIEVLYQALFKYYQEGLPDLRAQFGSSADEIAPIIDHIDQLKSLITPTGICIGELDPSEEAVGLLFECSWEPEHGLGIILKNWIVEEIGDQDLAFTL</sequence>
<reference evidence="2 3" key="1">
    <citation type="submission" date="2015-05" db="EMBL/GenBank/DDBJ databases">
        <title>Photobacterium galathea sp. nov.</title>
        <authorList>
            <person name="Machado H."/>
            <person name="Gram L."/>
        </authorList>
    </citation>
    <scope>NUCLEOTIDE SEQUENCE [LARGE SCALE GENOMIC DNA]</scope>
    <source>
        <strain evidence="2 3">DSM 25995</strain>
    </source>
</reference>
<protein>
    <recommendedName>
        <fullName evidence="1">DUF6985 domain-containing protein</fullName>
    </recommendedName>
</protein>
<evidence type="ECO:0000259" key="1">
    <source>
        <dbReference type="Pfam" id="PF22481"/>
    </source>
</evidence>
<organism evidence="2 3">
    <name type="scientific">Photobacterium aphoticum</name>
    <dbReference type="NCBI Taxonomy" id="754436"/>
    <lineage>
        <taxon>Bacteria</taxon>
        <taxon>Pseudomonadati</taxon>
        <taxon>Pseudomonadota</taxon>
        <taxon>Gammaproteobacteria</taxon>
        <taxon>Vibrionales</taxon>
        <taxon>Vibrionaceae</taxon>
        <taxon>Photobacterium</taxon>
    </lineage>
</organism>
<name>A0A0J1GLT9_9GAMM</name>
<feature type="domain" description="DUF6985" evidence="1">
    <location>
        <begin position="23"/>
        <end position="151"/>
    </location>
</feature>
<dbReference type="EMBL" id="LDOV01000022">
    <property type="protein sequence ID" value="KLV00424.1"/>
    <property type="molecule type" value="Genomic_DNA"/>
</dbReference>
<dbReference type="AlphaFoldDB" id="A0A0J1GLT9"/>
<accession>A0A0J1GLT9</accession>
<dbReference type="Proteomes" id="UP000036426">
    <property type="component" value="Unassembled WGS sequence"/>
</dbReference>